<feature type="chain" id="PRO_5047439005" evidence="3">
    <location>
        <begin position="22"/>
        <end position="438"/>
    </location>
</feature>
<keyword evidence="2" id="KW-1133">Transmembrane helix</keyword>
<feature type="transmembrane region" description="Helical" evidence="2">
    <location>
        <begin position="406"/>
        <end position="425"/>
    </location>
</feature>
<feature type="compositionally biased region" description="Low complexity" evidence="1">
    <location>
        <begin position="370"/>
        <end position="385"/>
    </location>
</feature>
<feature type="compositionally biased region" description="Gly residues" evidence="1">
    <location>
        <begin position="358"/>
        <end position="369"/>
    </location>
</feature>
<keyword evidence="5" id="KW-1185">Reference proteome</keyword>
<gene>
    <name evidence="4" type="ORF">Ade02nite_06270</name>
</gene>
<reference evidence="4 5" key="1">
    <citation type="submission" date="2021-01" db="EMBL/GenBank/DDBJ databases">
        <title>Whole genome shotgun sequence of Actinoplanes deccanensis NBRC 13994.</title>
        <authorList>
            <person name="Komaki H."/>
            <person name="Tamura T."/>
        </authorList>
    </citation>
    <scope>NUCLEOTIDE SEQUENCE [LARGE SCALE GENOMIC DNA]</scope>
    <source>
        <strain evidence="4 5">NBRC 13994</strain>
    </source>
</reference>
<feature type="region of interest" description="Disordered" evidence="1">
    <location>
        <begin position="356"/>
        <end position="398"/>
    </location>
</feature>
<dbReference type="Proteomes" id="UP000609879">
    <property type="component" value="Unassembled WGS sequence"/>
</dbReference>
<comment type="caution">
    <text evidence="4">The sequence shown here is derived from an EMBL/GenBank/DDBJ whole genome shotgun (WGS) entry which is preliminary data.</text>
</comment>
<evidence type="ECO:0000256" key="2">
    <source>
        <dbReference type="SAM" id="Phobius"/>
    </source>
</evidence>
<evidence type="ECO:0000256" key="1">
    <source>
        <dbReference type="SAM" id="MobiDB-lite"/>
    </source>
</evidence>
<protein>
    <submittedName>
        <fullName evidence="4">Uncharacterized protein</fullName>
    </submittedName>
</protein>
<keyword evidence="2" id="KW-0812">Transmembrane</keyword>
<accession>A0ABQ3XW70</accession>
<name>A0ABQ3XW70_9ACTN</name>
<keyword evidence="3" id="KW-0732">Signal</keyword>
<proteinExistence type="predicted"/>
<sequence length="438" mass="44961">MCAPVLGNILGALALTVPVTGAPVTLKAPAEPAPTNVTVAWASPAHKEIVITWDETGDFRNQVALVNTAEPNSFVSRQIVAAGQPDRLVVKNDWNLLTSLNNFDAVFTVTAVDASGTAISEAGKSPVFDTATPPRPVLTSVLPGEDGTVKMTWTPGTAKPDTTPNDPLDAPADGPQQFVPYYIAGSADQPVPAGEPTTGTSFVVKAGIPTLFTVGVYAPNEWTDPVQPWSTSGAQVFLFDTRITATIPKSVPAGGKLTVTGKAIRKYQNCSRYICNTVQDEFAGRLLHLEARTGATGAWKTVATTNADKAGTFTFTVANPATADYRVVAPVAEGTSNGDKAALTYFATAPATVTAGSATGGGNTPGGDQPGTDQPGGEPGTDQPGGEPGTGGTGGGDSLPITGAPIVWISVAGGLLLLVGAAFFLTGRLRRRRTTFTA</sequence>
<feature type="signal peptide" evidence="3">
    <location>
        <begin position="1"/>
        <end position="21"/>
    </location>
</feature>
<evidence type="ECO:0000256" key="3">
    <source>
        <dbReference type="SAM" id="SignalP"/>
    </source>
</evidence>
<keyword evidence="2" id="KW-0472">Membrane</keyword>
<evidence type="ECO:0000313" key="4">
    <source>
        <dbReference type="EMBL" id="GID71986.1"/>
    </source>
</evidence>
<feature type="compositionally biased region" description="Gly residues" evidence="1">
    <location>
        <begin position="386"/>
        <end position="397"/>
    </location>
</feature>
<dbReference type="EMBL" id="BOMI01000009">
    <property type="protein sequence ID" value="GID71986.1"/>
    <property type="molecule type" value="Genomic_DNA"/>
</dbReference>
<organism evidence="4 5">
    <name type="scientific">Paractinoplanes deccanensis</name>
    <dbReference type="NCBI Taxonomy" id="113561"/>
    <lineage>
        <taxon>Bacteria</taxon>
        <taxon>Bacillati</taxon>
        <taxon>Actinomycetota</taxon>
        <taxon>Actinomycetes</taxon>
        <taxon>Micromonosporales</taxon>
        <taxon>Micromonosporaceae</taxon>
        <taxon>Paractinoplanes</taxon>
    </lineage>
</organism>
<evidence type="ECO:0000313" key="5">
    <source>
        <dbReference type="Proteomes" id="UP000609879"/>
    </source>
</evidence>